<comment type="caution">
    <text evidence="2">The sequence shown here is derived from an EMBL/GenBank/DDBJ whole genome shotgun (WGS) entry which is preliminary data.</text>
</comment>
<feature type="compositionally biased region" description="Low complexity" evidence="1">
    <location>
        <begin position="1"/>
        <end position="14"/>
    </location>
</feature>
<protein>
    <submittedName>
        <fullName evidence="2">Uncharacterized protein</fullName>
    </submittedName>
</protein>
<feature type="region of interest" description="Disordered" evidence="1">
    <location>
        <begin position="72"/>
        <end position="102"/>
    </location>
</feature>
<keyword evidence="3" id="KW-1185">Reference proteome</keyword>
<feature type="region of interest" description="Disordered" evidence="1">
    <location>
        <begin position="117"/>
        <end position="158"/>
    </location>
</feature>
<feature type="compositionally biased region" description="Low complexity" evidence="1">
    <location>
        <begin position="93"/>
        <end position="102"/>
    </location>
</feature>
<dbReference type="Proteomes" id="UP000299102">
    <property type="component" value="Unassembled WGS sequence"/>
</dbReference>
<evidence type="ECO:0000313" key="3">
    <source>
        <dbReference type="Proteomes" id="UP000299102"/>
    </source>
</evidence>
<organism evidence="2 3">
    <name type="scientific">Eumeta variegata</name>
    <name type="common">Bagworm moth</name>
    <name type="synonym">Eumeta japonica</name>
    <dbReference type="NCBI Taxonomy" id="151549"/>
    <lineage>
        <taxon>Eukaryota</taxon>
        <taxon>Metazoa</taxon>
        <taxon>Ecdysozoa</taxon>
        <taxon>Arthropoda</taxon>
        <taxon>Hexapoda</taxon>
        <taxon>Insecta</taxon>
        <taxon>Pterygota</taxon>
        <taxon>Neoptera</taxon>
        <taxon>Endopterygota</taxon>
        <taxon>Lepidoptera</taxon>
        <taxon>Glossata</taxon>
        <taxon>Ditrysia</taxon>
        <taxon>Tineoidea</taxon>
        <taxon>Psychidae</taxon>
        <taxon>Oiketicinae</taxon>
        <taxon>Eumeta</taxon>
    </lineage>
</organism>
<accession>A0A4C1W9A1</accession>
<proteinExistence type="predicted"/>
<reference evidence="2 3" key="1">
    <citation type="journal article" date="2019" name="Commun. Biol.">
        <title>The bagworm genome reveals a unique fibroin gene that provides high tensile strength.</title>
        <authorList>
            <person name="Kono N."/>
            <person name="Nakamura H."/>
            <person name="Ohtoshi R."/>
            <person name="Tomita M."/>
            <person name="Numata K."/>
            <person name="Arakawa K."/>
        </authorList>
    </citation>
    <scope>NUCLEOTIDE SEQUENCE [LARGE SCALE GENOMIC DNA]</scope>
</reference>
<gene>
    <name evidence="2" type="ORF">EVAR_40392_1</name>
</gene>
<evidence type="ECO:0000313" key="2">
    <source>
        <dbReference type="EMBL" id="GBP47968.1"/>
    </source>
</evidence>
<feature type="region of interest" description="Disordered" evidence="1">
    <location>
        <begin position="1"/>
        <end position="60"/>
    </location>
</feature>
<name>A0A4C1W9A1_EUMVA</name>
<sequence length="158" mass="16778">MRNRDAAATAGADDPPAPSSRLDGHCSPIPAHRDRIFNTASFTGTTRAPGRYRAARRPVRPTLGVDVTSITRTDNRKRFTNRPSGNTIKPAGTRTTATSSRSTAAFGCVRILRAGSPAPVSCERPKEAVVHPPPACSSSSAPRRRLARSRPCPVPSPA</sequence>
<evidence type="ECO:0000256" key="1">
    <source>
        <dbReference type="SAM" id="MobiDB-lite"/>
    </source>
</evidence>
<dbReference type="AlphaFoldDB" id="A0A4C1W9A1"/>
<dbReference type="EMBL" id="BGZK01000514">
    <property type="protein sequence ID" value="GBP47968.1"/>
    <property type="molecule type" value="Genomic_DNA"/>
</dbReference>